<dbReference type="Gene3D" id="2.40.128.110">
    <property type="entry name" value="Lipid/polyisoprenoid-binding, YceI-like"/>
    <property type="match status" value="1"/>
</dbReference>
<evidence type="ECO:0000313" key="2">
    <source>
        <dbReference type="EMBL" id="MFC0321334.1"/>
    </source>
</evidence>
<dbReference type="PANTHER" id="PTHR34406">
    <property type="entry name" value="PROTEIN YCEI"/>
    <property type="match status" value="1"/>
</dbReference>
<dbReference type="SUPFAM" id="SSF101874">
    <property type="entry name" value="YceI-like"/>
    <property type="match status" value="1"/>
</dbReference>
<dbReference type="SMART" id="SM00867">
    <property type="entry name" value="YceI"/>
    <property type="match status" value="1"/>
</dbReference>
<accession>A0ABV6HR19</accession>
<gene>
    <name evidence="2" type="ORF">ACFFI0_23660</name>
</gene>
<dbReference type="RefSeq" id="WP_013663836.1">
    <property type="nucleotide sequence ID" value="NZ_JBHLWO010000005.1"/>
</dbReference>
<keyword evidence="3" id="KW-1185">Reference proteome</keyword>
<comment type="caution">
    <text evidence="2">The sequence shown here is derived from an EMBL/GenBank/DDBJ whole genome shotgun (WGS) entry which is preliminary data.</text>
</comment>
<dbReference type="Pfam" id="PF04264">
    <property type="entry name" value="YceI"/>
    <property type="match status" value="1"/>
</dbReference>
<organism evidence="2 3">
    <name type="scientific">Olivibacter oleidegradans</name>
    <dbReference type="NCBI Taxonomy" id="760123"/>
    <lineage>
        <taxon>Bacteria</taxon>
        <taxon>Pseudomonadati</taxon>
        <taxon>Bacteroidota</taxon>
        <taxon>Sphingobacteriia</taxon>
        <taxon>Sphingobacteriales</taxon>
        <taxon>Sphingobacteriaceae</taxon>
        <taxon>Olivibacter</taxon>
    </lineage>
</organism>
<evidence type="ECO:0000259" key="1">
    <source>
        <dbReference type="SMART" id="SM00867"/>
    </source>
</evidence>
<reference evidence="2 3" key="1">
    <citation type="submission" date="2024-09" db="EMBL/GenBank/DDBJ databases">
        <authorList>
            <person name="Sun Q."/>
            <person name="Mori K."/>
        </authorList>
    </citation>
    <scope>NUCLEOTIDE SEQUENCE [LARGE SCALE GENOMIC DNA]</scope>
    <source>
        <strain evidence="2 3">CCM 7765</strain>
    </source>
</reference>
<dbReference type="InterPro" id="IPR036761">
    <property type="entry name" value="TTHA0802/YceI-like_sf"/>
</dbReference>
<dbReference type="EMBL" id="JBHLWO010000005">
    <property type="protein sequence ID" value="MFC0321334.1"/>
    <property type="molecule type" value="Genomic_DNA"/>
</dbReference>
<evidence type="ECO:0000313" key="3">
    <source>
        <dbReference type="Proteomes" id="UP001589774"/>
    </source>
</evidence>
<protein>
    <submittedName>
        <fullName evidence="2">YceI family protein</fullName>
    </submittedName>
</protein>
<proteinExistence type="predicted"/>
<dbReference type="PANTHER" id="PTHR34406:SF1">
    <property type="entry name" value="PROTEIN YCEI"/>
    <property type="match status" value="1"/>
</dbReference>
<dbReference type="Proteomes" id="UP001589774">
    <property type="component" value="Unassembled WGS sequence"/>
</dbReference>
<name>A0ABV6HR19_9SPHI</name>
<sequence>MTKWEIDPKHSEIHFRAKHMLISTVTGLFTKFEGTVDTLEPNDFVQASIHLSIDVDSVYTNESYRDEHLKSSAFFDVDKHPYITFRSTELSKDDDNASTFVLRGMLDIKDMVKEVQFHVSFGGTAEENGRLKAGFQVSGIINRKHFGLTYNPLMEAGGMVVSEEIELAANIELIKIS</sequence>
<feature type="domain" description="Lipid/polyisoprenoid-binding YceI-like" evidence="1">
    <location>
        <begin position="3"/>
        <end position="174"/>
    </location>
</feature>
<dbReference type="InterPro" id="IPR007372">
    <property type="entry name" value="Lipid/polyisoprenoid-bd_YceI"/>
</dbReference>